<protein>
    <submittedName>
        <fullName evidence="1">Uncharacterized protein</fullName>
    </submittedName>
</protein>
<dbReference type="AlphaFoldDB" id="A0A6A3L8G3"/>
<gene>
    <name evidence="1" type="ORF">PR002_g14830</name>
</gene>
<evidence type="ECO:0000313" key="1">
    <source>
        <dbReference type="EMBL" id="KAE9012334.1"/>
    </source>
</evidence>
<evidence type="ECO:0000313" key="2">
    <source>
        <dbReference type="Proteomes" id="UP000435112"/>
    </source>
</evidence>
<dbReference type="Proteomes" id="UP000435112">
    <property type="component" value="Unassembled WGS sequence"/>
</dbReference>
<sequence>MVRAIACRTRSVLATSFSVALELVTPTRLPAIVRASKGPSCRCAAFIVVRLVHVSVGVGRDFARIRLCVRILVSVVRRVALAGGLGSVTPVSVSRLRILVVSVRGSDVQSGDDIG</sequence>
<dbReference type="EMBL" id="QXFU01001047">
    <property type="protein sequence ID" value="KAE9012334.1"/>
    <property type="molecule type" value="Genomic_DNA"/>
</dbReference>
<comment type="caution">
    <text evidence="1">The sequence shown here is derived from an EMBL/GenBank/DDBJ whole genome shotgun (WGS) entry which is preliminary data.</text>
</comment>
<reference evidence="1 2" key="1">
    <citation type="submission" date="2018-09" db="EMBL/GenBank/DDBJ databases">
        <title>Genomic investigation of the strawberry pathogen Phytophthora fragariae indicates pathogenicity is determined by transcriptional variation in three key races.</title>
        <authorList>
            <person name="Adams T.M."/>
            <person name="Armitage A.D."/>
            <person name="Sobczyk M.K."/>
            <person name="Bates H.J."/>
            <person name="Dunwell J.M."/>
            <person name="Nellist C.F."/>
            <person name="Harrison R.J."/>
        </authorList>
    </citation>
    <scope>NUCLEOTIDE SEQUENCE [LARGE SCALE GENOMIC DNA]</scope>
    <source>
        <strain evidence="1 2">SCRP324</strain>
    </source>
</reference>
<name>A0A6A3L8G3_9STRA</name>
<accession>A0A6A3L8G3</accession>
<organism evidence="1 2">
    <name type="scientific">Phytophthora rubi</name>
    <dbReference type="NCBI Taxonomy" id="129364"/>
    <lineage>
        <taxon>Eukaryota</taxon>
        <taxon>Sar</taxon>
        <taxon>Stramenopiles</taxon>
        <taxon>Oomycota</taxon>
        <taxon>Peronosporomycetes</taxon>
        <taxon>Peronosporales</taxon>
        <taxon>Peronosporaceae</taxon>
        <taxon>Phytophthora</taxon>
    </lineage>
</organism>
<proteinExistence type="predicted"/>